<dbReference type="GO" id="GO:0031380">
    <property type="term" value="C:nuclear RNA-directed RNA polymerase complex"/>
    <property type="evidence" value="ECO:0007669"/>
    <property type="project" value="TreeGrafter"/>
</dbReference>
<dbReference type="HOGENOM" id="CLU_001490_4_0_1"/>
<dbReference type="InterPro" id="IPR047187">
    <property type="entry name" value="SF1_C_Upf1"/>
</dbReference>
<dbReference type="OrthoDB" id="2423195at2759"/>
<proteinExistence type="predicted"/>
<evidence type="ECO:0000259" key="2">
    <source>
        <dbReference type="Pfam" id="PF13086"/>
    </source>
</evidence>
<name>A0A0C3AB67_SERVB</name>
<accession>A0A0C3AB67</accession>
<evidence type="ECO:0000256" key="1">
    <source>
        <dbReference type="SAM" id="MobiDB-lite"/>
    </source>
</evidence>
<keyword evidence="5" id="KW-1185">Reference proteome</keyword>
<reference evidence="4 5" key="1">
    <citation type="submission" date="2014-04" db="EMBL/GenBank/DDBJ databases">
        <authorList>
            <consortium name="DOE Joint Genome Institute"/>
            <person name="Kuo A."/>
            <person name="Zuccaro A."/>
            <person name="Kohler A."/>
            <person name="Nagy L.G."/>
            <person name="Floudas D."/>
            <person name="Copeland A."/>
            <person name="Barry K.W."/>
            <person name="Cichocki N."/>
            <person name="Veneault-Fourrey C."/>
            <person name="LaButti K."/>
            <person name="Lindquist E.A."/>
            <person name="Lipzen A."/>
            <person name="Lundell T."/>
            <person name="Morin E."/>
            <person name="Murat C."/>
            <person name="Sun H."/>
            <person name="Tunlid A."/>
            <person name="Henrissat B."/>
            <person name="Grigoriev I.V."/>
            <person name="Hibbett D.S."/>
            <person name="Martin F."/>
            <person name="Nordberg H.P."/>
            <person name="Cantor M.N."/>
            <person name="Hua S.X."/>
        </authorList>
    </citation>
    <scope>NUCLEOTIDE SEQUENCE [LARGE SCALE GENOMIC DNA]</scope>
    <source>
        <strain evidence="4 5">MAFF 305830</strain>
    </source>
</reference>
<evidence type="ECO:0008006" key="6">
    <source>
        <dbReference type="Google" id="ProtNLM"/>
    </source>
</evidence>
<evidence type="ECO:0000313" key="5">
    <source>
        <dbReference type="Proteomes" id="UP000054097"/>
    </source>
</evidence>
<dbReference type="InterPro" id="IPR027417">
    <property type="entry name" value="P-loop_NTPase"/>
</dbReference>
<dbReference type="Gene3D" id="3.40.50.300">
    <property type="entry name" value="P-loop containing nucleotide triphosphate hydrolases"/>
    <property type="match status" value="3"/>
</dbReference>
<evidence type="ECO:0000313" key="4">
    <source>
        <dbReference type="EMBL" id="KIM21900.1"/>
    </source>
</evidence>
<dbReference type="InterPro" id="IPR041679">
    <property type="entry name" value="DNA2/NAM7-like_C"/>
</dbReference>
<feature type="domain" description="DNA2/NAM7 helicase helicase" evidence="2">
    <location>
        <begin position="640"/>
        <end position="1038"/>
    </location>
</feature>
<dbReference type="GO" id="GO:0004386">
    <property type="term" value="F:helicase activity"/>
    <property type="evidence" value="ECO:0007669"/>
    <property type="project" value="InterPro"/>
</dbReference>
<gene>
    <name evidence="4" type="ORF">M408DRAFT_29151</name>
</gene>
<sequence>MGAPPHNATIHLAEPFDNSGSRESRIEDHATKSTTTDSSIQPIEAIRKISHYCSPAFNFTKPFQLVAFVKLLNAANTNNANWEEEDVQKVLETVTQQSGMEKLSSIMKHPAIVSQVQDTNAVSFIHTYLGCLSFMATESVLNSNLNQRVDTLYQAFHAHYQQFEDNVMTCMQEMISARSFVESHRLAASGASIFNTLTLVLLGYLSRVKSACLGHPSIPSLVGKVSEWFNEWKLGNFIDGWVPESDHSKKITLRKLKHRVDCLLSIVEREFAYASRASEKAYDPTSSPPIIGSDTQAQSHEISYGHFGSPFGLDPRHDNDFDNIRLISIPPTQEEMMSQTPPYLPENIPEARHHFPKNSMERLLDVQFRLLREELLAPLRHAVQSIIGELRRPSRNMPVQNILAKRGGRYVAQFGQSDSVMVNIYTSFSPVRIATDKRGISIETTVDAPPGSARHTSVKERMEYWRAVSRKRLIQGGLVGLLWKNGPDIQLFFGLISNSAEELISRIESGDKSLHLRIKFFDPKVDLTLMDRSQRAQRNSGNELLLLIEAPVMYESIRPFLSALQREPTSFPFSQYLAYRKLTPGTQPESSPPEYTTNDPDFEWDLSCLRDETESSLFMNPNDQDSIKHAQESLQSSSRLDVSQANAMVHCLTNEFCLIQGPPGTGKSFTGVEIMRVLLANNVGRILLIAFTNHALDHLLRSVLDAEITSDIVRLGSRSNDDQISEYSLEKLERRDSGILQSAHWDRKSAENALNEALKELQDRVVSDTHRDEYMETFCSEHRGELLNPPKWILQIRQENGDGGKEVHNQKAQKKVSLHDFWINGKDIDWIDAQHKSIKRPKRVNTNKFELLRVEGVHNDQNRPSKSGAQIAHGSALDLYERIIRRRFLDEAGLLEMPRIPSTNRSIDQLKEDPMVWLMSHQERCRLNQSWMSEAHQHFLQETRESFLSLKKEFERAQAHYVECQAQVRVDILRNTDIIGYTTTGAAKLTELLKSVNPSILLVEEAGQVLEAHILGSLVPSIEHVILIGDPLQLRPTINNYALSMDHPKGRELYRFDQSTMERLRGDGMPMAQLNTQRRMRPQISSLARKTLYANLEDNDLVKTYPDLIKIREELRDIRINVTLDSRDEANLRNHEPSDNKETNVAMVEVVNVKITEQVLLRTVDNFQGEEADIILLSLVRNPQRGMPGSIGFLKSPNRTNVALTRARHGLYVFGNGHLLAQKSSIWNQVIQEFKDQDAYGSSLPISCHKHPNEVKWVANPYSLVQVSPEGGCLRSCDSRLKCGHTCYLKVFIAKECSCRLLMRYASFSAIRTMRAICLSSVWNHAVGYVLPDIAANGNAGWIAQNAPPVYLLSLSIVDISPITRHDLDMLHSESSSSNLRDVTITLKCRHTFTVETLDCHCDLASVYERDRESKSWIKPILSPEISLEKASCPICHDTIDSPRYGRVVKRGSIDLLERNIASVISNELETIKFGILGINMRFLERTVVEKVMTNPGFDISSDAWKAVQDTRNQLLSNRSDNSVLEAGYYGDKILTLCNLPRTEIRRWCIIVDPLLRIHERCERLLQTASTSQLPLYATSLASLYDVELHLAQEGHASLEAENFALESSRAKIGMKPPRASSQFQVESTWTSIEVRLMVGWLAEKYFFALLQKDGSNRSRLKVWCLFINFIYKSCLKDAKTAGKLSLDTNAYRQKLVSGLFYVKSRWASFQFTMTLLPVAIELAAAGFRLIY</sequence>
<dbReference type="Pfam" id="PF13087">
    <property type="entry name" value="AAA_12"/>
    <property type="match status" value="1"/>
</dbReference>
<protein>
    <recommendedName>
        <fullName evidence="6">AAA+ ATPase domain-containing protein</fullName>
    </recommendedName>
</protein>
<feature type="domain" description="DNA2/NAM7 helicase-like C-terminal" evidence="3">
    <location>
        <begin position="1157"/>
        <end position="1216"/>
    </location>
</feature>
<feature type="compositionally biased region" description="Basic and acidic residues" evidence="1">
    <location>
        <begin position="20"/>
        <end position="31"/>
    </location>
</feature>
<organism evidence="4 5">
    <name type="scientific">Serendipita vermifera MAFF 305830</name>
    <dbReference type="NCBI Taxonomy" id="933852"/>
    <lineage>
        <taxon>Eukaryota</taxon>
        <taxon>Fungi</taxon>
        <taxon>Dikarya</taxon>
        <taxon>Basidiomycota</taxon>
        <taxon>Agaricomycotina</taxon>
        <taxon>Agaricomycetes</taxon>
        <taxon>Sebacinales</taxon>
        <taxon>Serendipitaceae</taxon>
        <taxon>Serendipita</taxon>
    </lineage>
</organism>
<dbReference type="CDD" id="cd18808">
    <property type="entry name" value="SF1_C_Upf1"/>
    <property type="match status" value="1"/>
</dbReference>
<dbReference type="SUPFAM" id="SSF52540">
    <property type="entry name" value="P-loop containing nucleoside triphosphate hydrolases"/>
    <property type="match status" value="1"/>
</dbReference>
<evidence type="ECO:0000259" key="3">
    <source>
        <dbReference type="Pfam" id="PF13087"/>
    </source>
</evidence>
<dbReference type="GO" id="GO:0031048">
    <property type="term" value="P:regulatory ncRNA-mediated heterochromatin formation"/>
    <property type="evidence" value="ECO:0007669"/>
    <property type="project" value="TreeGrafter"/>
</dbReference>
<dbReference type="PANTHER" id="PTHR10887">
    <property type="entry name" value="DNA2/NAM7 HELICASE FAMILY"/>
    <property type="match status" value="1"/>
</dbReference>
<dbReference type="InterPro" id="IPR041677">
    <property type="entry name" value="DNA2/NAM7_AAA_11"/>
</dbReference>
<feature type="region of interest" description="Disordered" evidence="1">
    <location>
        <begin position="1"/>
        <end position="38"/>
    </location>
</feature>
<dbReference type="PANTHER" id="PTHR10887:SF341">
    <property type="entry name" value="NFX1-TYPE ZINC FINGER-CONTAINING PROTEIN 1"/>
    <property type="match status" value="1"/>
</dbReference>
<reference evidence="5" key="2">
    <citation type="submission" date="2015-01" db="EMBL/GenBank/DDBJ databases">
        <title>Evolutionary Origins and Diversification of the Mycorrhizal Mutualists.</title>
        <authorList>
            <consortium name="DOE Joint Genome Institute"/>
            <consortium name="Mycorrhizal Genomics Consortium"/>
            <person name="Kohler A."/>
            <person name="Kuo A."/>
            <person name="Nagy L.G."/>
            <person name="Floudas D."/>
            <person name="Copeland A."/>
            <person name="Barry K.W."/>
            <person name="Cichocki N."/>
            <person name="Veneault-Fourrey C."/>
            <person name="LaButti K."/>
            <person name="Lindquist E.A."/>
            <person name="Lipzen A."/>
            <person name="Lundell T."/>
            <person name="Morin E."/>
            <person name="Murat C."/>
            <person name="Riley R."/>
            <person name="Ohm R."/>
            <person name="Sun H."/>
            <person name="Tunlid A."/>
            <person name="Henrissat B."/>
            <person name="Grigoriev I.V."/>
            <person name="Hibbett D.S."/>
            <person name="Martin F."/>
        </authorList>
    </citation>
    <scope>NUCLEOTIDE SEQUENCE [LARGE SCALE GENOMIC DNA]</scope>
    <source>
        <strain evidence="5">MAFF 305830</strain>
    </source>
</reference>
<dbReference type="EMBL" id="KN824368">
    <property type="protein sequence ID" value="KIM21900.1"/>
    <property type="molecule type" value="Genomic_DNA"/>
</dbReference>
<dbReference type="Pfam" id="PF13086">
    <property type="entry name" value="AAA_11"/>
    <property type="match status" value="1"/>
</dbReference>
<dbReference type="InterPro" id="IPR045055">
    <property type="entry name" value="DNA2/NAM7-like"/>
</dbReference>
<dbReference type="Proteomes" id="UP000054097">
    <property type="component" value="Unassembled WGS sequence"/>
</dbReference>